<protein>
    <submittedName>
        <fullName evidence="2">BRCT domain containing protein</fullName>
    </submittedName>
</protein>
<gene>
    <name evidence="2" type="ORF">IV203_003837</name>
</gene>
<evidence type="ECO:0000259" key="1">
    <source>
        <dbReference type="PROSITE" id="PS50172"/>
    </source>
</evidence>
<feature type="domain" description="BRCT" evidence="1">
    <location>
        <begin position="158"/>
        <end position="210"/>
    </location>
</feature>
<feature type="domain" description="BRCT" evidence="1">
    <location>
        <begin position="254"/>
        <end position="357"/>
    </location>
</feature>
<comment type="caution">
    <text evidence="2">The sequence shown here is derived from an EMBL/GenBank/DDBJ whole genome shotgun (WGS) entry which is preliminary data.</text>
</comment>
<organism evidence="2 3">
    <name type="scientific">Nitzschia inconspicua</name>
    <dbReference type="NCBI Taxonomy" id="303405"/>
    <lineage>
        <taxon>Eukaryota</taxon>
        <taxon>Sar</taxon>
        <taxon>Stramenopiles</taxon>
        <taxon>Ochrophyta</taxon>
        <taxon>Bacillariophyta</taxon>
        <taxon>Bacillariophyceae</taxon>
        <taxon>Bacillariophycidae</taxon>
        <taxon>Bacillariales</taxon>
        <taxon>Bacillariaceae</taxon>
        <taxon>Nitzschia</taxon>
    </lineage>
</organism>
<reference evidence="2" key="1">
    <citation type="journal article" date="2021" name="Sci. Rep.">
        <title>Diploid genomic architecture of Nitzschia inconspicua, an elite biomass production diatom.</title>
        <authorList>
            <person name="Oliver A."/>
            <person name="Podell S."/>
            <person name="Pinowska A."/>
            <person name="Traller J.C."/>
            <person name="Smith S.R."/>
            <person name="McClure R."/>
            <person name="Beliaev A."/>
            <person name="Bohutskyi P."/>
            <person name="Hill E.A."/>
            <person name="Rabines A."/>
            <person name="Zheng H."/>
            <person name="Allen L.Z."/>
            <person name="Kuo A."/>
            <person name="Grigoriev I.V."/>
            <person name="Allen A.E."/>
            <person name="Hazlebeck D."/>
            <person name="Allen E.E."/>
        </authorList>
    </citation>
    <scope>NUCLEOTIDE SEQUENCE</scope>
    <source>
        <strain evidence="2">Hildebrandi</strain>
    </source>
</reference>
<proteinExistence type="predicted"/>
<dbReference type="PROSITE" id="PS50172">
    <property type="entry name" value="BRCT"/>
    <property type="match status" value="2"/>
</dbReference>
<dbReference type="InterPro" id="IPR001357">
    <property type="entry name" value="BRCT_dom"/>
</dbReference>
<keyword evidence="3" id="KW-1185">Reference proteome</keyword>
<dbReference type="Proteomes" id="UP000693970">
    <property type="component" value="Unassembled WGS sequence"/>
</dbReference>
<accession>A0A9K3L477</accession>
<dbReference type="AlphaFoldDB" id="A0A9K3L477"/>
<evidence type="ECO:0000313" key="3">
    <source>
        <dbReference type="Proteomes" id="UP000693970"/>
    </source>
</evidence>
<reference evidence="2" key="2">
    <citation type="submission" date="2021-04" db="EMBL/GenBank/DDBJ databases">
        <authorList>
            <person name="Podell S."/>
        </authorList>
    </citation>
    <scope>NUCLEOTIDE SEQUENCE</scope>
    <source>
        <strain evidence="2">Hildebrandi</strain>
    </source>
</reference>
<dbReference type="EMBL" id="JAGRRH010000016">
    <property type="protein sequence ID" value="KAG7354481.1"/>
    <property type="molecule type" value="Genomic_DNA"/>
</dbReference>
<dbReference type="OrthoDB" id="49627at2759"/>
<sequence length="374" mass="40812">MANSQDEGLSAVSRRRRRAVEELPRELLHQLAVEGFDTGIPLRSTVGRPKKKCKKIEGPLVDSTNNATAQSNNTKIVRETKNATSNECNAATASREPSVRREEVTSTLHTADKFYAARFQQAADQGVITIAASGLNERDIDLLKVLCTRTFDGNIKIKTTEAITSKTTFCIISSHVGESGDIIANIRSFKAMMCALEGVPMVSPDWISECAKGVNIHCPLNFIRSLPTKSKKIEDSGEYLYGVARMAARLQNGTANLPFRNHFAVFIGNYHPNTRTSLSRLFTAGGGRVLSTTADASSKMQELSERSIPSKVVVLCSDSCVSIPKALRESLKAVRSLDAKNSQIASVVSYEWIAESVTCAMALPDTHFKPQSIK</sequence>
<dbReference type="CDD" id="cd00027">
    <property type="entry name" value="BRCT"/>
    <property type="match status" value="1"/>
</dbReference>
<evidence type="ECO:0000313" key="2">
    <source>
        <dbReference type="EMBL" id="KAG7354481.1"/>
    </source>
</evidence>
<name>A0A9K3L477_9STRA</name>